<keyword evidence="2" id="KW-1185">Reference proteome</keyword>
<protein>
    <submittedName>
        <fullName evidence="1">Uncharacterized protein</fullName>
    </submittedName>
</protein>
<dbReference type="EMBL" id="CAJPIN010015016">
    <property type="protein sequence ID" value="CAG2061217.1"/>
    <property type="molecule type" value="Genomic_DNA"/>
</dbReference>
<reference evidence="1" key="1">
    <citation type="submission" date="2021-03" db="EMBL/GenBank/DDBJ databases">
        <authorList>
            <person name="Tran Van P."/>
        </authorList>
    </citation>
    <scope>NUCLEOTIDE SEQUENCE</scope>
</reference>
<accession>A0ABN7P535</accession>
<sequence>MSDSEKPWTETTLMDETGLKAEYYKIRIGDSYYKLKALPKLFCDQLRSKQEKWLLGRGKCSKNKSKFHLAPKFEKEK</sequence>
<evidence type="ECO:0000313" key="1">
    <source>
        <dbReference type="EMBL" id="CAG2061217.1"/>
    </source>
</evidence>
<comment type="caution">
    <text evidence="1">The sequence shown here is derived from an EMBL/GenBank/DDBJ whole genome shotgun (WGS) entry which is preliminary data.</text>
</comment>
<organism evidence="1 2">
    <name type="scientific">Timema podura</name>
    <name type="common">Walking stick</name>
    <dbReference type="NCBI Taxonomy" id="61482"/>
    <lineage>
        <taxon>Eukaryota</taxon>
        <taxon>Metazoa</taxon>
        <taxon>Ecdysozoa</taxon>
        <taxon>Arthropoda</taxon>
        <taxon>Hexapoda</taxon>
        <taxon>Insecta</taxon>
        <taxon>Pterygota</taxon>
        <taxon>Neoptera</taxon>
        <taxon>Polyneoptera</taxon>
        <taxon>Phasmatodea</taxon>
        <taxon>Timematodea</taxon>
        <taxon>Timematoidea</taxon>
        <taxon>Timematidae</taxon>
        <taxon>Timema</taxon>
    </lineage>
</organism>
<dbReference type="Proteomes" id="UP001153148">
    <property type="component" value="Unassembled WGS sequence"/>
</dbReference>
<gene>
    <name evidence="1" type="ORF">TPAB3V08_LOCUS8172</name>
</gene>
<evidence type="ECO:0000313" key="2">
    <source>
        <dbReference type="Proteomes" id="UP001153148"/>
    </source>
</evidence>
<name>A0ABN7P535_TIMPD</name>
<proteinExistence type="predicted"/>